<proteinExistence type="predicted"/>
<dbReference type="AlphaFoldDB" id="A0A016VF42"/>
<sequence length="68" mass="7894">MFRKDNLLFDNLFFNVSLGPHINRPMLGRLFCGLPPTKQARWKDSYMSTGELLLTFYLMLLRGARGTL</sequence>
<comment type="caution">
    <text evidence="1">The sequence shown here is derived from an EMBL/GenBank/DDBJ whole genome shotgun (WGS) entry which is preliminary data.</text>
</comment>
<gene>
    <name evidence="1" type="primary">Acey_s0011.g1456</name>
    <name evidence="1" type="ORF">Y032_0011g1456</name>
</gene>
<reference evidence="2" key="1">
    <citation type="journal article" date="2015" name="Nat. Genet.">
        <title>The genome and transcriptome of the zoonotic hookworm Ancylostoma ceylanicum identify infection-specific gene families.</title>
        <authorList>
            <person name="Schwarz E.M."/>
            <person name="Hu Y."/>
            <person name="Antoshechkin I."/>
            <person name="Miller M.M."/>
            <person name="Sternberg P.W."/>
            <person name="Aroian R.V."/>
        </authorList>
    </citation>
    <scope>NUCLEOTIDE SEQUENCE</scope>
    <source>
        <strain evidence="2">HY135</strain>
    </source>
</reference>
<name>A0A016VF42_9BILA</name>
<evidence type="ECO:0000313" key="1">
    <source>
        <dbReference type="EMBL" id="EYC25916.1"/>
    </source>
</evidence>
<accession>A0A016VF42</accession>
<keyword evidence="2" id="KW-1185">Reference proteome</keyword>
<protein>
    <submittedName>
        <fullName evidence="1">Uncharacterized protein</fullName>
    </submittedName>
</protein>
<evidence type="ECO:0000313" key="2">
    <source>
        <dbReference type="Proteomes" id="UP000024635"/>
    </source>
</evidence>
<dbReference type="EMBL" id="JARK01001347">
    <property type="protein sequence ID" value="EYC25916.1"/>
    <property type="molecule type" value="Genomic_DNA"/>
</dbReference>
<dbReference type="Proteomes" id="UP000024635">
    <property type="component" value="Unassembled WGS sequence"/>
</dbReference>
<organism evidence="1 2">
    <name type="scientific">Ancylostoma ceylanicum</name>
    <dbReference type="NCBI Taxonomy" id="53326"/>
    <lineage>
        <taxon>Eukaryota</taxon>
        <taxon>Metazoa</taxon>
        <taxon>Ecdysozoa</taxon>
        <taxon>Nematoda</taxon>
        <taxon>Chromadorea</taxon>
        <taxon>Rhabditida</taxon>
        <taxon>Rhabditina</taxon>
        <taxon>Rhabditomorpha</taxon>
        <taxon>Strongyloidea</taxon>
        <taxon>Ancylostomatidae</taxon>
        <taxon>Ancylostomatinae</taxon>
        <taxon>Ancylostoma</taxon>
    </lineage>
</organism>